<dbReference type="InterPro" id="IPR006558">
    <property type="entry name" value="LamG-like"/>
</dbReference>
<dbReference type="Pfam" id="PF19078">
    <property type="entry name" value="Big_12"/>
    <property type="match status" value="1"/>
</dbReference>
<dbReference type="SMART" id="SM00560">
    <property type="entry name" value="LamGL"/>
    <property type="match status" value="1"/>
</dbReference>
<dbReference type="NCBIfam" id="TIGR04131">
    <property type="entry name" value="Bac_Flav_CTERM"/>
    <property type="match status" value="1"/>
</dbReference>
<evidence type="ECO:0000256" key="1">
    <source>
        <dbReference type="ARBA" id="ARBA00022729"/>
    </source>
</evidence>
<dbReference type="Pfam" id="PF05345">
    <property type="entry name" value="He_PIG"/>
    <property type="match status" value="1"/>
</dbReference>
<dbReference type="Gene3D" id="2.60.120.200">
    <property type="match status" value="1"/>
</dbReference>
<dbReference type="InterPro" id="IPR013783">
    <property type="entry name" value="Ig-like_fold"/>
</dbReference>
<dbReference type="InterPro" id="IPR011081">
    <property type="entry name" value="Big_4"/>
</dbReference>
<evidence type="ECO:0000256" key="2">
    <source>
        <dbReference type="ARBA" id="ARBA00023157"/>
    </source>
</evidence>
<comment type="caution">
    <text evidence="4">The sequence shown here is derived from an EMBL/GenBank/DDBJ whole genome shotgun (WGS) entry which is preliminary data.</text>
</comment>
<keyword evidence="2" id="KW-1015">Disulfide bond</keyword>
<dbReference type="GO" id="GO:0004553">
    <property type="term" value="F:hydrolase activity, hydrolyzing O-glycosyl compounds"/>
    <property type="evidence" value="ECO:0007669"/>
    <property type="project" value="UniProtKB-ARBA"/>
</dbReference>
<protein>
    <recommendedName>
        <fullName evidence="3">Ig-like domain-containing protein</fullName>
    </recommendedName>
</protein>
<dbReference type="InterPro" id="IPR026341">
    <property type="entry name" value="T9SS_type_B"/>
</dbReference>
<dbReference type="InterPro" id="IPR044016">
    <property type="entry name" value="Big_13"/>
</dbReference>
<dbReference type="InterPro" id="IPR007110">
    <property type="entry name" value="Ig-like_dom"/>
</dbReference>
<name>A0A2T2YGL3_9BACT</name>
<dbReference type="Pfam" id="PF13585">
    <property type="entry name" value="CHU_C"/>
    <property type="match status" value="1"/>
</dbReference>
<dbReference type="Pfam" id="PF19077">
    <property type="entry name" value="Big_13"/>
    <property type="match status" value="1"/>
</dbReference>
<dbReference type="SUPFAM" id="SSF49313">
    <property type="entry name" value="Cadherin-like"/>
    <property type="match status" value="1"/>
</dbReference>
<dbReference type="Proteomes" id="UP000240357">
    <property type="component" value="Unassembled WGS sequence"/>
</dbReference>
<dbReference type="GO" id="GO:0005975">
    <property type="term" value="P:carbohydrate metabolic process"/>
    <property type="evidence" value="ECO:0007669"/>
    <property type="project" value="UniProtKB-ARBA"/>
</dbReference>
<dbReference type="SUPFAM" id="SSF48726">
    <property type="entry name" value="Immunoglobulin"/>
    <property type="match status" value="1"/>
</dbReference>
<dbReference type="GO" id="GO:0016020">
    <property type="term" value="C:membrane"/>
    <property type="evidence" value="ECO:0007669"/>
    <property type="project" value="InterPro"/>
</dbReference>
<sequence>MKSIRLESSFMIKKVLFIVLSLEFLFVPGQQGQANNVFNSNVTIFPVTFNHSLLQKNYTVANGLENSIAPLQGVSGNLAYTTRIISYPFNILFNQKHSSNKSAILTPIKANEAPEITTQPASVTVNSGANASFTVVATGDALTYQWQVDAGNGSFANIMNGGVYSGATTDTLTVTNVPHSMNNYTYRVVVSDGMEITSGSAILTITKQAPVINQTELTLPAIVEDIAVEQNQGAFISNLIAGAVSSPEGLEVGIAVTGRDVTNGTWEFFQNNIWNNLDLNGTPTDANALLLPPAAKIRFVPAANFNGTASFIFRAWDQSTGTAYSVADITAAGATAFSAASGTATSTVSAVNDEPVITSAVSVNVLNFDGAKGYVSIPELEIEGDYTIEAWVNITQYQNWARVADLGNGPNQDNLLATFNTNQQLEMQSFVNNQGSFLAANTVFPTGVWKHVAVVNNGAGTGTLYIDGLLVGSGNQSVPRNVVRSLNYLARSNWANDAYFNGKMREVRIWDVARTQAQIQENRYQQLGGNEEGLEVYYKFAEGTGTTLADATANGKNGTIHEGATWEVAAIPIMSATTLEDTEKIIADVRVSDPDAGSEKVTLTLTVANGIIKIKNDVSNGVAASDITTNNTNSVTINAPLTAINETLSKNGLVYAPNANYSGTDNVVLTINDNGLAGAGGNKTSSLTIAVLVEPMNDIPVITSTPITSASEGNNYAYTLTATDADVADKLIFSAPILPGWLSFNAATGVLSGIPKQTDAGLHTVTLRVTDGKITLDQTFTITVGLLPLTPVMVGVSEDTGNATDAITADNSLTLTGTAQAGVTVKIVAAGLGDMGTTTSDAAGNWTFAFPNILPDGVYSFTANATNSANQEGPFSAPFRVEIDTKAPETSIISAPLTNSNSTAATFDFTSSETGALFEISLDNAAYAAATNPLALTGLTEGTHELKVRAVDIAGNMDATPASHTWRIDLNAPTVTLSTTAPTLLNAPFEVTITFSEEVNNFDITDLTLKNAIASAFTAVSKQIYTAIITPAVDGEVTVNVTAGVAQDISNTGNLASNELKLVFDGTQPAGYAAAFEQAQIDLTNQENSTLKVSNAEIGTTYFYTITSGNGGTPVTGTGLVEQAQFDITGLNLTELPNGPLILSFYLVDAAGNQGGTVTNQIIKNTKDVVDIKQPNNLRVPLGTTFPQLTLPVTVEVTYSTGEKEEVPVTWEPGSYNADAIGQYELTGILTLSPGTSNLSNRQAKIIVSVESNQAPTALTLSNTTFSPNVAPSEPIGKFATTDTDDTQFTYTLVAGQGDTHNTLFEIVGDQLFLKSNSGLSGQTAFTIRVKSTDSFNNNIEQSFTLTKASYPLTADQLKIVNAFSPNSDGVNDEWTVPELKFYNKVQIEVFDRAGVRLFFSTDPEKGWNGQNMNGQILPGSYLYIIQVADINLTKKGVVTVLKR</sequence>
<dbReference type="PANTHER" id="PTHR34677">
    <property type="match status" value="1"/>
</dbReference>
<dbReference type="Pfam" id="PF13385">
    <property type="entry name" value="Laminin_G_3"/>
    <property type="match status" value="1"/>
</dbReference>
<dbReference type="PROSITE" id="PS50835">
    <property type="entry name" value="IG_LIKE"/>
    <property type="match status" value="1"/>
</dbReference>
<dbReference type="InterPro" id="IPR006644">
    <property type="entry name" value="Cadg"/>
</dbReference>
<dbReference type="SUPFAM" id="SSF49899">
    <property type="entry name" value="Concanavalin A-like lectins/glucanases"/>
    <property type="match status" value="1"/>
</dbReference>
<dbReference type="PANTHER" id="PTHR34677:SF3">
    <property type="entry name" value="BACTERIAL IG-LIKE DOMAIN-CONTAINING PROTEIN"/>
    <property type="match status" value="1"/>
</dbReference>
<dbReference type="InterPro" id="IPR036179">
    <property type="entry name" value="Ig-like_dom_sf"/>
</dbReference>
<gene>
    <name evidence="4" type="ORF">AHMF7605_14570</name>
</gene>
<evidence type="ECO:0000313" key="4">
    <source>
        <dbReference type="EMBL" id="PSR54644.1"/>
    </source>
</evidence>
<evidence type="ECO:0000259" key="3">
    <source>
        <dbReference type="PROSITE" id="PS50835"/>
    </source>
</evidence>
<dbReference type="EMBL" id="PYFT01000001">
    <property type="protein sequence ID" value="PSR54644.1"/>
    <property type="molecule type" value="Genomic_DNA"/>
</dbReference>
<dbReference type="GO" id="GO:0005509">
    <property type="term" value="F:calcium ion binding"/>
    <property type="evidence" value="ECO:0007669"/>
    <property type="project" value="InterPro"/>
</dbReference>
<feature type="domain" description="Ig-like" evidence="3">
    <location>
        <begin position="114"/>
        <end position="204"/>
    </location>
</feature>
<evidence type="ECO:0000313" key="5">
    <source>
        <dbReference type="Proteomes" id="UP000240357"/>
    </source>
</evidence>
<dbReference type="SMART" id="SM00736">
    <property type="entry name" value="CADG"/>
    <property type="match status" value="1"/>
</dbReference>
<dbReference type="Gene3D" id="2.60.40.10">
    <property type="entry name" value="Immunoglobulins"/>
    <property type="match status" value="4"/>
</dbReference>
<reference evidence="4 5" key="1">
    <citation type="submission" date="2018-03" db="EMBL/GenBank/DDBJ databases">
        <title>Adhaeribacter sp. HMF7605 Genome sequencing and assembly.</title>
        <authorList>
            <person name="Kang H."/>
            <person name="Kang J."/>
            <person name="Cha I."/>
            <person name="Kim H."/>
            <person name="Joh K."/>
        </authorList>
    </citation>
    <scope>NUCLEOTIDE SEQUENCE [LARGE SCALE GENOMIC DNA]</scope>
    <source>
        <strain evidence="4 5">HMF7605</strain>
    </source>
</reference>
<proteinExistence type="predicted"/>
<keyword evidence="1" id="KW-0732">Signal</keyword>
<keyword evidence="5" id="KW-1185">Reference proteome</keyword>
<accession>A0A2T2YGL3</accession>
<dbReference type="InterPro" id="IPR013320">
    <property type="entry name" value="ConA-like_dom_sf"/>
</dbReference>
<dbReference type="InterPro" id="IPR044048">
    <property type="entry name" value="Big_12"/>
</dbReference>
<dbReference type="InterPro" id="IPR015919">
    <property type="entry name" value="Cadherin-like_sf"/>
</dbReference>
<dbReference type="Pfam" id="PF07532">
    <property type="entry name" value="Big_4"/>
    <property type="match status" value="1"/>
</dbReference>
<organism evidence="4 5">
    <name type="scientific">Adhaeribacter arboris</name>
    <dbReference type="NCBI Taxonomy" id="2072846"/>
    <lineage>
        <taxon>Bacteria</taxon>
        <taxon>Pseudomonadati</taxon>
        <taxon>Bacteroidota</taxon>
        <taxon>Cytophagia</taxon>
        <taxon>Cytophagales</taxon>
        <taxon>Hymenobacteraceae</taxon>
        <taxon>Adhaeribacter</taxon>
    </lineage>
</organism>